<evidence type="ECO:0000313" key="2">
    <source>
        <dbReference type="EMBL" id="RFU31418.1"/>
    </source>
</evidence>
<feature type="non-terminal residue" evidence="2">
    <location>
        <position position="622"/>
    </location>
</feature>
<feature type="region of interest" description="Disordered" evidence="1">
    <location>
        <begin position="593"/>
        <end position="612"/>
    </location>
</feature>
<feature type="compositionally biased region" description="Basic and acidic residues" evidence="1">
    <location>
        <begin position="249"/>
        <end position="267"/>
    </location>
</feature>
<dbReference type="AlphaFoldDB" id="A0A3E2HDC6"/>
<dbReference type="EMBL" id="NCSJ02000076">
    <property type="protein sequence ID" value="RFU31418.1"/>
    <property type="molecule type" value="Genomic_DNA"/>
</dbReference>
<protein>
    <submittedName>
        <fullName evidence="2">Uncharacterized protein</fullName>
    </submittedName>
</protein>
<dbReference type="OMA" id="SHEGETH"/>
<reference evidence="2 3" key="1">
    <citation type="submission" date="2018-05" db="EMBL/GenBank/DDBJ databases">
        <title>Draft genome sequence of Scytalidium lignicola DSM 105466, a ubiquitous saprotrophic fungus.</title>
        <authorList>
            <person name="Buettner E."/>
            <person name="Gebauer A.M."/>
            <person name="Hofrichter M."/>
            <person name="Liers C."/>
            <person name="Kellner H."/>
        </authorList>
    </citation>
    <scope>NUCLEOTIDE SEQUENCE [LARGE SCALE GENOMIC DNA]</scope>
    <source>
        <strain evidence="2 3">DSM 105466</strain>
    </source>
</reference>
<accession>A0A3E2HDC6</accession>
<evidence type="ECO:0000313" key="3">
    <source>
        <dbReference type="Proteomes" id="UP000258309"/>
    </source>
</evidence>
<organism evidence="2 3">
    <name type="scientific">Scytalidium lignicola</name>
    <name type="common">Hyphomycete</name>
    <dbReference type="NCBI Taxonomy" id="5539"/>
    <lineage>
        <taxon>Eukaryota</taxon>
        <taxon>Fungi</taxon>
        <taxon>Dikarya</taxon>
        <taxon>Ascomycota</taxon>
        <taxon>Pezizomycotina</taxon>
        <taxon>Leotiomycetes</taxon>
        <taxon>Leotiomycetes incertae sedis</taxon>
        <taxon>Scytalidium</taxon>
    </lineage>
</organism>
<feature type="compositionally biased region" description="Polar residues" evidence="1">
    <location>
        <begin position="225"/>
        <end position="234"/>
    </location>
</feature>
<dbReference type="STRING" id="5539.A0A3E2HDC6"/>
<feature type="compositionally biased region" description="Polar residues" evidence="1">
    <location>
        <begin position="279"/>
        <end position="289"/>
    </location>
</feature>
<sequence length="622" mass="69962">MNQNHGSVLKRSPSPVKPLRIYKHEGDSQRGSHLGETDSSPSSFPPRTSSLYSSEQKLSPEIFVEIPGQEKPSASTPSYSDLSNLALQKGSDSSSTVMGDFIPIDYQDIKMHPLPEEEERAFTQVLNRRKAPAMNPYEFDPNSPDVDRNQHTRFSDFIGRSRGLSNPRPTQITNSHSEASCLLMGLSPDEGVKYSIKSHGIGLQRSESSPNLTPGLFAARHERTTATTGSSQLYSGEKLSRSPSRRGCQRGEEMLHHEDEETEDRASSHSRGRVPVLAQQPTSIASSPSRLPRQGHSQDKSSRLSDHRHSITKELEDLAEHDEPESITDFSPILSWPPTPPPRRSRSPMKKMFGEHGWLGYTPDVKDDQKMTNSSSNLRRKDLSSVHRKTTMIEKLRNKLEEIAEKADMSPSKGHFRSESGKHSMAPSAVLSVSVGPPHQARMFMEMELMIIHTANTFLMNEFSHGRFVVETLKKTVDSWKRAGRPTVIEFMYDQATQRDLVAANQHNFRFHSIRPTDNVRVSSMLYNWKQVASTMAIRTFCAADTVILKLIFDIEQILELLGAGHPIMLRLQQIRAEVNELVSFANKKKSNLTNSKSAQDTPENNTTHPYGQSFYSYLLEE</sequence>
<feature type="region of interest" description="Disordered" evidence="1">
    <location>
        <begin position="1"/>
        <end position="95"/>
    </location>
</feature>
<feature type="compositionally biased region" description="Polar residues" evidence="1">
    <location>
        <begin position="72"/>
        <end position="95"/>
    </location>
</feature>
<comment type="caution">
    <text evidence="2">The sequence shown here is derived from an EMBL/GenBank/DDBJ whole genome shotgun (WGS) entry which is preliminary data.</text>
</comment>
<feature type="compositionally biased region" description="Low complexity" evidence="1">
    <location>
        <begin position="39"/>
        <end position="50"/>
    </location>
</feature>
<feature type="region of interest" description="Disordered" evidence="1">
    <location>
        <begin position="224"/>
        <end position="347"/>
    </location>
</feature>
<name>A0A3E2HDC6_SCYLI</name>
<feature type="compositionally biased region" description="Basic and acidic residues" evidence="1">
    <location>
        <begin position="22"/>
        <end position="36"/>
    </location>
</feature>
<feature type="non-terminal residue" evidence="2">
    <location>
        <position position="1"/>
    </location>
</feature>
<proteinExistence type="predicted"/>
<feature type="compositionally biased region" description="Polar residues" evidence="1">
    <location>
        <begin position="599"/>
        <end position="612"/>
    </location>
</feature>
<gene>
    <name evidence="2" type="ORF">B7463_g4953</name>
</gene>
<evidence type="ECO:0000256" key="1">
    <source>
        <dbReference type="SAM" id="MobiDB-lite"/>
    </source>
</evidence>
<keyword evidence="3" id="KW-1185">Reference proteome</keyword>
<dbReference type="OrthoDB" id="5229017at2759"/>
<feature type="compositionally biased region" description="Basic and acidic residues" evidence="1">
    <location>
        <begin position="296"/>
        <end position="318"/>
    </location>
</feature>
<dbReference type="Proteomes" id="UP000258309">
    <property type="component" value="Unassembled WGS sequence"/>
</dbReference>